<protein>
    <submittedName>
        <fullName evidence="2">Bleomycin resistance protein</fullName>
    </submittedName>
</protein>
<dbReference type="InterPro" id="IPR029068">
    <property type="entry name" value="Glyas_Bleomycin-R_OHBP_Dase"/>
</dbReference>
<dbReference type="STRING" id="1048205.AB852_14725"/>
<comment type="caution">
    <text evidence="2">The sequence shown here is derived from an EMBL/GenBank/DDBJ whole genome shotgun (WGS) entry which is preliminary data.</text>
</comment>
<accession>A0A1Q4V7W3</accession>
<dbReference type="SUPFAM" id="SSF54593">
    <property type="entry name" value="Glyoxalase/Bleomycin resistance protein/Dihydroxybiphenyl dioxygenase"/>
    <property type="match status" value="1"/>
</dbReference>
<dbReference type="CDD" id="cd08349">
    <property type="entry name" value="BLMA_like"/>
    <property type="match status" value="1"/>
</dbReference>
<name>A0A1Q4V7W3_9ACTN</name>
<dbReference type="EMBL" id="LFBV01000003">
    <property type="protein sequence ID" value="OKH93938.1"/>
    <property type="molecule type" value="Genomic_DNA"/>
</dbReference>
<gene>
    <name evidence="2" type="ORF">AB852_14725</name>
</gene>
<dbReference type="RefSeq" id="WP_073788225.1">
    <property type="nucleotide sequence ID" value="NZ_LFBV01000003.1"/>
</dbReference>
<keyword evidence="1" id="KW-0046">Antibiotic resistance</keyword>
<dbReference type="AlphaFoldDB" id="A0A1Q4V7W3"/>
<sequence length="247" mass="26823">MAEKTIPLLPCRSELIEPLLDFYTALGFGTTFHQKSPYAYVVVERGTVELQFLGMKEYDPAASYSGCYILTDDVEGLYEAFRSGLKSAYGRIPARGLPRIGPLKDMSYGVRQFLMTDPTGNSIRIGQPISDDGSHRPLPAETFARALHLADLFVDSKEDLPGAVRIVDRALAQTGKRPTPAQSLRLLVLRGDLAQRLGDDGTARSMLDRAASVAAADLADPAALAELTEEERGAVRDAVARLAELRG</sequence>
<dbReference type="Gene3D" id="3.10.180.10">
    <property type="entry name" value="2,3-Dihydroxybiphenyl 1,2-Dioxygenase, domain 1"/>
    <property type="match status" value="1"/>
</dbReference>
<evidence type="ECO:0000313" key="2">
    <source>
        <dbReference type="EMBL" id="OKH93938.1"/>
    </source>
</evidence>
<dbReference type="InterPro" id="IPR000335">
    <property type="entry name" value="Bleomycin-R"/>
</dbReference>
<evidence type="ECO:0000256" key="1">
    <source>
        <dbReference type="ARBA" id="ARBA00023251"/>
    </source>
</evidence>
<reference evidence="2 3" key="1">
    <citation type="submission" date="2015-06" db="EMBL/GenBank/DDBJ databases">
        <title>Cloning and characterization of the uncialamcin biosynthetic gene cluster.</title>
        <authorList>
            <person name="Yan X."/>
            <person name="Huang T."/>
            <person name="Ge H."/>
            <person name="Shen B."/>
        </authorList>
    </citation>
    <scope>NUCLEOTIDE SEQUENCE [LARGE SCALE GENOMIC DNA]</scope>
    <source>
        <strain evidence="2 3">DCA2648</strain>
    </source>
</reference>
<evidence type="ECO:0000313" key="3">
    <source>
        <dbReference type="Proteomes" id="UP000186455"/>
    </source>
</evidence>
<keyword evidence="3" id="KW-1185">Reference proteome</keyword>
<proteinExistence type="predicted"/>
<dbReference type="Proteomes" id="UP000186455">
    <property type="component" value="Unassembled WGS sequence"/>
</dbReference>
<organism evidence="2 3">
    <name type="scientific">Streptomyces uncialis</name>
    <dbReference type="NCBI Taxonomy" id="1048205"/>
    <lineage>
        <taxon>Bacteria</taxon>
        <taxon>Bacillati</taxon>
        <taxon>Actinomycetota</taxon>
        <taxon>Actinomycetes</taxon>
        <taxon>Kitasatosporales</taxon>
        <taxon>Streptomycetaceae</taxon>
        <taxon>Streptomyces</taxon>
    </lineage>
</organism>
<dbReference type="GO" id="GO:0046677">
    <property type="term" value="P:response to antibiotic"/>
    <property type="evidence" value="ECO:0007669"/>
    <property type="project" value="UniProtKB-KW"/>
</dbReference>